<accession>A0A7G9GDP5</accession>
<evidence type="ECO:0000256" key="1">
    <source>
        <dbReference type="SAM" id="Phobius"/>
    </source>
</evidence>
<feature type="transmembrane region" description="Helical" evidence="1">
    <location>
        <begin position="205"/>
        <end position="225"/>
    </location>
</feature>
<keyword evidence="1" id="KW-0472">Membrane</keyword>
<keyword evidence="1" id="KW-0812">Transmembrane</keyword>
<dbReference type="Proteomes" id="UP000515860">
    <property type="component" value="Chromosome"/>
</dbReference>
<dbReference type="AlphaFoldDB" id="A0A7G9GDP5"/>
<dbReference type="RefSeq" id="WP_249329032.1">
    <property type="nucleotide sequence ID" value="NZ_CP060635.1"/>
</dbReference>
<feature type="transmembrane region" description="Helical" evidence="1">
    <location>
        <begin position="168"/>
        <end position="185"/>
    </location>
</feature>
<organism evidence="2 3">
    <name type="scientific">Wansuia hejianensis</name>
    <dbReference type="NCBI Taxonomy" id="2763667"/>
    <lineage>
        <taxon>Bacteria</taxon>
        <taxon>Bacillati</taxon>
        <taxon>Bacillota</taxon>
        <taxon>Clostridia</taxon>
        <taxon>Lachnospirales</taxon>
        <taxon>Lachnospiraceae</taxon>
        <taxon>Wansuia</taxon>
    </lineage>
</organism>
<proteinExistence type="predicted"/>
<keyword evidence="3" id="KW-1185">Reference proteome</keyword>
<gene>
    <name evidence="2" type="ORF">H9Q79_01065</name>
</gene>
<protein>
    <submittedName>
        <fullName evidence="2">ABC transporter permease</fullName>
    </submittedName>
</protein>
<feature type="transmembrane region" description="Helical" evidence="1">
    <location>
        <begin position="56"/>
        <end position="78"/>
    </location>
</feature>
<evidence type="ECO:0000313" key="2">
    <source>
        <dbReference type="EMBL" id="QNM08927.1"/>
    </source>
</evidence>
<evidence type="ECO:0000313" key="3">
    <source>
        <dbReference type="Proteomes" id="UP000515860"/>
    </source>
</evidence>
<dbReference type="Pfam" id="PF12730">
    <property type="entry name" value="ABC2_membrane_4"/>
    <property type="match status" value="1"/>
</dbReference>
<dbReference type="KEGG" id="whj:H9Q79_01065"/>
<feature type="transmembrane region" description="Helical" evidence="1">
    <location>
        <begin position="99"/>
        <end position="130"/>
    </location>
</feature>
<feature type="transmembrane region" description="Helical" evidence="1">
    <location>
        <begin position="142"/>
        <end position="161"/>
    </location>
</feature>
<keyword evidence="1" id="KW-1133">Transmembrane helix</keyword>
<feature type="transmembrane region" description="Helical" evidence="1">
    <location>
        <begin position="15"/>
        <end position="36"/>
    </location>
</feature>
<name>A0A7G9GDP5_9FIRM</name>
<reference evidence="2 3" key="1">
    <citation type="submission" date="2020-08" db="EMBL/GenBank/DDBJ databases">
        <authorList>
            <person name="Liu C."/>
            <person name="Sun Q."/>
        </authorList>
    </citation>
    <scope>NUCLEOTIDE SEQUENCE [LARGE SCALE GENOMIC DNA]</scope>
    <source>
        <strain evidence="2 3">NSJ-29</strain>
    </source>
</reference>
<sequence length="237" mass="25699">MILSLECLKLKRTGFFPAILTGGVLSSMIPAVNMAVRSGTFTSLPGNPLVILLNANWQLMAMLNLLVAICGTCIMYHTEYSDNALQKMQALPCSQFSLFLGKFGIMALSSLLCILLEFLSVAFCALHWFPDTRIPLTELAETAGYAAFLMFPACMLMLVIASACRNMWISLGTGVFLLFAATLIPDDHTIVSLFPFAMPFNIFPTGGISLSLLAAGAETALFFAAEPVYLTVRRSLS</sequence>
<dbReference type="EMBL" id="CP060635">
    <property type="protein sequence ID" value="QNM08927.1"/>
    <property type="molecule type" value="Genomic_DNA"/>
</dbReference>